<feature type="transmembrane region" description="Helical" evidence="7">
    <location>
        <begin position="267"/>
        <end position="288"/>
    </location>
</feature>
<keyword evidence="8" id="KW-0449">Lipoprotein</keyword>
<accession>G2JA57</accession>
<keyword evidence="6 7" id="KW-0472">Membrane</keyword>
<dbReference type="InterPro" id="IPR001640">
    <property type="entry name" value="Lgt"/>
</dbReference>
<dbReference type="STRING" id="1070319.CAGGBEG34_270072"/>
<dbReference type="PANTHER" id="PTHR30589:SF0">
    <property type="entry name" value="PHOSPHATIDYLGLYCEROL--PROLIPOPROTEIN DIACYLGLYCERYL TRANSFERASE"/>
    <property type="match status" value="1"/>
</dbReference>
<evidence type="ECO:0000256" key="2">
    <source>
        <dbReference type="ARBA" id="ARBA00022475"/>
    </source>
</evidence>
<dbReference type="PANTHER" id="PTHR30589">
    <property type="entry name" value="PROLIPOPROTEIN DIACYLGLYCERYL TRANSFERASE"/>
    <property type="match status" value="1"/>
</dbReference>
<dbReference type="HAMAP" id="MF_01147">
    <property type="entry name" value="Lgt"/>
    <property type="match status" value="1"/>
</dbReference>
<comment type="subcellular location">
    <subcellularLocation>
        <location evidence="7">Cell membrane</location>
        <topology evidence="7">Multi-pass membrane protein</topology>
    </subcellularLocation>
</comment>
<comment type="function">
    <text evidence="7">Catalyzes the transfer of the diacylglyceryl group from phosphatidylglycerol to the sulfhydryl group of the N-terminal cysteine of a prolipoprotein, the first step in the formation of mature lipoproteins.</text>
</comment>
<evidence type="ECO:0000256" key="5">
    <source>
        <dbReference type="ARBA" id="ARBA00022989"/>
    </source>
</evidence>
<evidence type="ECO:0000256" key="4">
    <source>
        <dbReference type="ARBA" id="ARBA00022692"/>
    </source>
</evidence>
<feature type="transmembrane region" description="Helical" evidence="7">
    <location>
        <begin position="231"/>
        <end position="247"/>
    </location>
</feature>
<dbReference type="EMBL" id="CAFB01000044">
    <property type="protein sequence ID" value="CCD29657.1"/>
    <property type="molecule type" value="Genomic_DNA"/>
</dbReference>
<feature type="transmembrane region" description="Helical" evidence="7">
    <location>
        <begin position="206"/>
        <end position="224"/>
    </location>
</feature>
<protein>
    <recommendedName>
        <fullName evidence="7">Phosphatidylglycerol--prolipoprotein diacylglyceryl transferase</fullName>
        <ecNumber evidence="7">2.5.1.145</ecNumber>
    </recommendedName>
</protein>
<feature type="transmembrane region" description="Helical" evidence="7">
    <location>
        <begin position="20"/>
        <end position="39"/>
    </location>
</feature>
<dbReference type="EC" id="2.5.1.145" evidence="7"/>
<dbReference type="AlphaFoldDB" id="G2JA57"/>
<comment type="catalytic activity">
    <reaction evidence="7">
        <text>L-cysteinyl-[prolipoprotein] + a 1,2-diacyl-sn-glycero-3-phospho-(1'-sn-glycerol) = an S-1,2-diacyl-sn-glyceryl-L-cysteinyl-[prolipoprotein] + sn-glycerol 1-phosphate + H(+)</text>
        <dbReference type="Rhea" id="RHEA:56712"/>
        <dbReference type="Rhea" id="RHEA-COMP:14679"/>
        <dbReference type="Rhea" id="RHEA-COMP:14680"/>
        <dbReference type="ChEBI" id="CHEBI:15378"/>
        <dbReference type="ChEBI" id="CHEBI:29950"/>
        <dbReference type="ChEBI" id="CHEBI:57685"/>
        <dbReference type="ChEBI" id="CHEBI:64716"/>
        <dbReference type="ChEBI" id="CHEBI:140658"/>
        <dbReference type="EC" id="2.5.1.145"/>
    </reaction>
</comment>
<evidence type="ECO:0000256" key="7">
    <source>
        <dbReference type="HAMAP-Rule" id="MF_01147"/>
    </source>
</evidence>
<evidence type="ECO:0000256" key="3">
    <source>
        <dbReference type="ARBA" id="ARBA00022679"/>
    </source>
</evidence>
<dbReference type="NCBIfam" id="TIGR00544">
    <property type="entry name" value="lgt"/>
    <property type="match status" value="1"/>
</dbReference>
<keyword evidence="3 7" id="KW-0808">Transferase</keyword>
<keyword evidence="8" id="KW-0328">Glycosyltransferase</keyword>
<dbReference type="GO" id="GO:0042158">
    <property type="term" value="P:lipoprotein biosynthetic process"/>
    <property type="evidence" value="ECO:0007669"/>
    <property type="project" value="UniProtKB-UniRule"/>
</dbReference>
<dbReference type="OrthoDB" id="871140at2"/>
<evidence type="ECO:0000313" key="8">
    <source>
        <dbReference type="EMBL" id="CCD29657.1"/>
    </source>
</evidence>
<dbReference type="Proteomes" id="UP000054051">
    <property type="component" value="Unassembled WGS sequence"/>
</dbReference>
<gene>
    <name evidence="7 8" type="primary">lgt</name>
    <name evidence="8" type="ORF">CAGGBEG34_270072</name>
</gene>
<keyword evidence="4 7" id="KW-0812">Transmembrane</keyword>
<dbReference type="GO" id="GO:0008961">
    <property type="term" value="F:phosphatidylglycerol-prolipoprotein diacylglyceryl transferase activity"/>
    <property type="evidence" value="ECO:0007669"/>
    <property type="project" value="UniProtKB-UniRule"/>
</dbReference>
<dbReference type="Pfam" id="PF01790">
    <property type="entry name" value="LGT"/>
    <property type="match status" value="1"/>
</dbReference>
<feature type="transmembrane region" description="Helical" evidence="7">
    <location>
        <begin position="59"/>
        <end position="79"/>
    </location>
</feature>
<evidence type="ECO:0000313" key="9">
    <source>
        <dbReference type="Proteomes" id="UP000054051"/>
    </source>
</evidence>
<evidence type="ECO:0000256" key="6">
    <source>
        <dbReference type="ARBA" id="ARBA00023136"/>
    </source>
</evidence>
<comment type="pathway">
    <text evidence="7">Protein modification; lipoprotein biosynthesis (diacylglyceryl transfer).</text>
</comment>
<keyword evidence="2 7" id="KW-1003">Cell membrane</keyword>
<dbReference type="UniPathway" id="UPA00664"/>
<comment type="similarity">
    <text evidence="1 7">Belongs to the Lgt family.</text>
</comment>
<keyword evidence="9" id="KW-1185">Reference proteome</keyword>
<sequence length="293" mass="32666">MLIHPQFNPIAVQIGSFAVHWYGLMYLVAFAGAAMLGRWRLRLPHVAAQGWNAKAIDDLLFYIVLGVVLGGRLGYALFYQASFYFNHPLEIFKVWQGGMSFHGGLMGVTAAMILYARRRQRALLQVSDFVAPLVPFGIAAGRFGNFINGELWGRVTRPDAFWAMLFPQAKLSDLAWLAMHEADAAAHGLQHFFERYHALPRHPSQLYAIALEGAGLFLILWLFARKPRPTGAVTALFLAGYGCLRFIDEFAREPDDFLGLLALELSMGQWLSLPMVAAGALLLIISFAPNRTR</sequence>
<name>G2JA57_9BURK</name>
<feature type="transmembrane region" description="Helical" evidence="7">
    <location>
        <begin position="129"/>
        <end position="147"/>
    </location>
</feature>
<feature type="binding site" evidence="7">
    <location>
        <position position="142"/>
    </location>
    <ligand>
        <name>a 1,2-diacyl-sn-glycero-3-phospho-(1'-sn-glycerol)</name>
        <dbReference type="ChEBI" id="CHEBI:64716"/>
    </ligand>
</feature>
<organism evidence="8 9">
    <name type="scientific">Candidatus Glomeribacter gigasporarum BEG34</name>
    <dbReference type="NCBI Taxonomy" id="1070319"/>
    <lineage>
        <taxon>Bacteria</taxon>
        <taxon>Pseudomonadati</taxon>
        <taxon>Pseudomonadota</taxon>
        <taxon>Betaproteobacteria</taxon>
        <taxon>Burkholderiales</taxon>
        <taxon>Burkholderiaceae</taxon>
        <taxon>Candidatus Glomeribacter</taxon>
    </lineage>
</organism>
<keyword evidence="5 7" id="KW-1133">Transmembrane helix</keyword>
<dbReference type="eggNOG" id="COG0682">
    <property type="taxonomic scope" value="Bacteria"/>
</dbReference>
<dbReference type="PROSITE" id="PS01311">
    <property type="entry name" value="LGT"/>
    <property type="match status" value="1"/>
</dbReference>
<feature type="transmembrane region" description="Helical" evidence="7">
    <location>
        <begin position="99"/>
        <end position="117"/>
    </location>
</feature>
<dbReference type="RefSeq" id="WP_006682812.1">
    <property type="nucleotide sequence ID" value="NZ_CAFB01000044.1"/>
</dbReference>
<evidence type="ECO:0000256" key="1">
    <source>
        <dbReference type="ARBA" id="ARBA00007150"/>
    </source>
</evidence>
<proteinExistence type="inferred from homology"/>
<comment type="caution">
    <text evidence="8">The sequence shown here is derived from an EMBL/GenBank/DDBJ whole genome shotgun (WGS) entry which is preliminary data.</text>
</comment>
<dbReference type="GO" id="GO:0005886">
    <property type="term" value="C:plasma membrane"/>
    <property type="evidence" value="ECO:0007669"/>
    <property type="project" value="UniProtKB-SubCell"/>
</dbReference>
<reference evidence="8 9" key="1">
    <citation type="submission" date="2011-08" db="EMBL/GenBank/DDBJ databases">
        <title>The genome of the obligate endobacterium of an arbuscular mycorrhizal fungus reveals an interphylum network of nutritional interactions.</title>
        <authorList>
            <person name="Ghignone S."/>
            <person name="Salvioli A."/>
            <person name="Anca I."/>
            <person name="Lumini E."/>
            <person name="Ortu G."/>
            <person name="Petiti L."/>
            <person name="Cruveiller S."/>
            <person name="Bianciotto V."/>
            <person name="Piffanelli P."/>
            <person name="Lanfranco L."/>
            <person name="Bonfante P."/>
        </authorList>
    </citation>
    <scope>NUCLEOTIDE SEQUENCE [LARGE SCALE GENOMIC DNA]</scope>
    <source>
        <strain evidence="8 9">BEG34</strain>
    </source>
</reference>